<dbReference type="AlphaFoldDB" id="A0A1G6HB72"/>
<dbReference type="NCBIfam" id="NF033573">
    <property type="entry name" value="transpos_IS200"/>
    <property type="match status" value="1"/>
</dbReference>
<dbReference type="GO" id="GO:0004803">
    <property type="term" value="F:transposase activity"/>
    <property type="evidence" value="ECO:0007669"/>
    <property type="project" value="InterPro"/>
</dbReference>
<evidence type="ECO:0000313" key="3">
    <source>
        <dbReference type="Proteomes" id="UP000199452"/>
    </source>
</evidence>
<evidence type="ECO:0000259" key="1">
    <source>
        <dbReference type="SMART" id="SM01321"/>
    </source>
</evidence>
<dbReference type="GO" id="GO:0003677">
    <property type="term" value="F:DNA binding"/>
    <property type="evidence" value="ECO:0007669"/>
    <property type="project" value="InterPro"/>
</dbReference>
<dbReference type="InterPro" id="IPR036515">
    <property type="entry name" value="Transposase_17_sf"/>
</dbReference>
<accession>A0A1G6HB72</accession>
<dbReference type="RefSeq" id="WP_092435971.1">
    <property type="nucleotide sequence ID" value="NZ_FMYP01000009.1"/>
</dbReference>
<dbReference type="PANTHER" id="PTHR33360:SF2">
    <property type="entry name" value="TRANSPOSASE FOR INSERTION SEQUENCE ELEMENT IS200"/>
    <property type="match status" value="1"/>
</dbReference>
<dbReference type="STRING" id="1640674.SAMN05216323_100914"/>
<name>A0A1G6HB72_9BACT</name>
<reference evidence="2 3" key="1">
    <citation type="submission" date="2016-09" db="EMBL/GenBank/DDBJ databases">
        <authorList>
            <person name="Capua I."/>
            <person name="De Benedictis P."/>
            <person name="Joannis T."/>
            <person name="Lombin L.H."/>
            <person name="Cattoli G."/>
        </authorList>
    </citation>
    <scope>NUCLEOTIDE SEQUENCE [LARGE SCALE GENOMIC DNA]</scope>
    <source>
        <strain evidence="2 3">A7P-90m</strain>
    </source>
</reference>
<dbReference type="InterPro" id="IPR002686">
    <property type="entry name" value="Transposase_17"/>
</dbReference>
<dbReference type="GO" id="GO:0006313">
    <property type="term" value="P:DNA transposition"/>
    <property type="evidence" value="ECO:0007669"/>
    <property type="project" value="InterPro"/>
</dbReference>
<sequence>MPQSLSRVYVHVVFSTKYRARYISEAIAPELFSFMAGVCNNLECNPVAVGGYLNHVHILCLLSRKVAQMDLVSKVKSNSSRWAKAKFLELHDIFDWQDGYGIFSVSKSQVDNVTKYINTQAEHHSNMIFEDEFLGLLKKHNIDYDERYIWD</sequence>
<dbReference type="EMBL" id="FMYP01000009">
    <property type="protein sequence ID" value="SDB91532.1"/>
    <property type="molecule type" value="Genomic_DNA"/>
</dbReference>
<dbReference type="Pfam" id="PF01797">
    <property type="entry name" value="Y1_Tnp"/>
    <property type="match status" value="1"/>
</dbReference>
<dbReference type="SUPFAM" id="SSF143422">
    <property type="entry name" value="Transposase IS200-like"/>
    <property type="match status" value="1"/>
</dbReference>
<dbReference type="PANTHER" id="PTHR33360">
    <property type="entry name" value="TRANSPOSASE FOR INSERTION SEQUENCE ELEMENT IS200"/>
    <property type="match status" value="1"/>
</dbReference>
<protein>
    <submittedName>
        <fullName evidence="2">REP element-mobilizing transposase RayT</fullName>
    </submittedName>
</protein>
<dbReference type="Proteomes" id="UP000199452">
    <property type="component" value="Unassembled WGS sequence"/>
</dbReference>
<keyword evidence="3" id="KW-1185">Reference proteome</keyword>
<dbReference type="SMART" id="SM01321">
    <property type="entry name" value="Y1_Tnp"/>
    <property type="match status" value="1"/>
</dbReference>
<feature type="domain" description="Transposase IS200-like" evidence="1">
    <location>
        <begin position="5"/>
        <end position="120"/>
    </location>
</feature>
<gene>
    <name evidence="2" type="ORF">SAMN05216323_100914</name>
</gene>
<evidence type="ECO:0000313" key="2">
    <source>
        <dbReference type="EMBL" id="SDB91532.1"/>
    </source>
</evidence>
<organism evidence="2 3">
    <name type="scientific">Williamwhitmania taraxaci</name>
    <dbReference type="NCBI Taxonomy" id="1640674"/>
    <lineage>
        <taxon>Bacteria</taxon>
        <taxon>Pseudomonadati</taxon>
        <taxon>Bacteroidota</taxon>
        <taxon>Bacteroidia</taxon>
        <taxon>Bacteroidales</taxon>
        <taxon>Williamwhitmaniaceae</taxon>
        <taxon>Williamwhitmania</taxon>
    </lineage>
</organism>
<dbReference type="OrthoDB" id="9797997at2"/>
<dbReference type="Gene3D" id="3.30.70.1290">
    <property type="entry name" value="Transposase IS200-like"/>
    <property type="match status" value="1"/>
</dbReference>
<proteinExistence type="predicted"/>